<sequence>MKVVGEACEVKKWPRVHGGSIVSLGLVNEERSLVFVAEDGGVWMWNVETGEVIMIFGDESITISDMIVIKRNGGGFGDGKGNNNVTIGEGNVLSLLLCYVMNKCLES</sequence>
<dbReference type="EMBL" id="JAYMYR010000005">
    <property type="protein sequence ID" value="KAK7364216.1"/>
    <property type="molecule type" value="Genomic_DNA"/>
</dbReference>
<dbReference type="Proteomes" id="UP001374584">
    <property type="component" value="Unassembled WGS sequence"/>
</dbReference>
<keyword evidence="3" id="KW-1185">Reference proteome</keyword>
<keyword evidence="1" id="KW-0853">WD repeat</keyword>
<proteinExistence type="predicted"/>
<dbReference type="PROSITE" id="PS50082">
    <property type="entry name" value="WD_REPEATS_2"/>
    <property type="match status" value="1"/>
</dbReference>
<name>A0AAN9N0S6_PHACN</name>
<dbReference type="InterPro" id="IPR001680">
    <property type="entry name" value="WD40_rpt"/>
</dbReference>
<organism evidence="2 3">
    <name type="scientific">Phaseolus coccineus</name>
    <name type="common">Scarlet runner bean</name>
    <name type="synonym">Phaseolus multiflorus</name>
    <dbReference type="NCBI Taxonomy" id="3886"/>
    <lineage>
        <taxon>Eukaryota</taxon>
        <taxon>Viridiplantae</taxon>
        <taxon>Streptophyta</taxon>
        <taxon>Embryophyta</taxon>
        <taxon>Tracheophyta</taxon>
        <taxon>Spermatophyta</taxon>
        <taxon>Magnoliopsida</taxon>
        <taxon>eudicotyledons</taxon>
        <taxon>Gunneridae</taxon>
        <taxon>Pentapetalae</taxon>
        <taxon>rosids</taxon>
        <taxon>fabids</taxon>
        <taxon>Fabales</taxon>
        <taxon>Fabaceae</taxon>
        <taxon>Papilionoideae</taxon>
        <taxon>50 kb inversion clade</taxon>
        <taxon>NPAAA clade</taxon>
        <taxon>indigoferoid/millettioid clade</taxon>
        <taxon>Phaseoleae</taxon>
        <taxon>Phaseolus</taxon>
    </lineage>
</organism>
<protein>
    <submittedName>
        <fullName evidence="2">Uncharacterized protein</fullName>
    </submittedName>
</protein>
<reference evidence="2 3" key="1">
    <citation type="submission" date="2024-01" db="EMBL/GenBank/DDBJ databases">
        <title>The genomes of 5 underutilized Papilionoideae crops provide insights into root nodulation and disease resistanc.</title>
        <authorList>
            <person name="Jiang F."/>
        </authorList>
    </citation>
    <scope>NUCLEOTIDE SEQUENCE [LARGE SCALE GENOMIC DNA]</scope>
    <source>
        <strain evidence="2">JINMINGXINNONG_FW02</strain>
        <tissue evidence="2">Leaves</tissue>
    </source>
</reference>
<feature type="repeat" description="WD" evidence="1">
    <location>
        <begin position="14"/>
        <end position="55"/>
    </location>
</feature>
<comment type="caution">
    <text evidence="2">The sequence shown here is derived from an EMBL/GenBank/DDBJ whole genome shotgun (WGS) entry which is preliminary data.</text>
</comment>
<accession>A0AAN9N0S6</accession>
<evidence type="ECO:0000313" key="3">
    <source>
        <dbReference type="Proteomes" id="UP001374584"/>
    </source>
</evidence>
<evidence type="ECO:0000313" key="2">
    <source>
        <dbReference type="EMBL" id="KAK7364216.1"/>
    </source>
</evidence>
<evidence type="ECO:0000256" key="1">
    <source>
        <dbReference type="PROSITE-ProRule" id="PRU00221"/>
    </source>
</evidence>
<dbReference type="SUPFAM" id="SSF50998">
    <property type="entry name" value="Quinoprotein alcohol dehydrogenase-like"/>
    <property type="match status" value="1"/>
</dbReference>
<dbReference type="InterPro" id="IPR011047">
    <property type="entry name" value="Quinoprotein_ADH-like_sf"/>
</dbReference>
<dbReference type="AlphaFoldDB" id="A0AAN9N0S6"/>
<gene>
    <name evidence="2" type="ORF">VNO80_12714</name>
</gene>